<protein>
    <submittedName>
        <fullName evidence="2">Uncharacterized protein</fullName>
    </submittedName>
</protein>
<evidence type="ECO:0000313" key="1">
    <source>
        <dbReference type="Proteomes" id="UP000887576"/>
    </source>
</evidence>
<name>A0AC34R1S7_9BILA</name>
<dbReference type="Proteomes" id="UP000887576">
    <property type="component" value="Unplaced"/>
</dbReference>
<proteinExistence type="predicted"/>
<organism evidence="1 2">
    <name type="scientific">Panagrolaimus sp. JU765</name>
    <dbReference type="NCBI Taxonomy" id="591449"/>
    <lineage>
        <taxon>Eukaryota</taxon>
        <taxon>Metazoa</taxon>
        <taxon>Ecdysozoa</taxon>
        <taxon>Nematoda</taxon>
        <taxon>Chromadorea</taxon>
        <taxon>Rhabditida</taxon>
        <taxon>Tylenchina</taxon>
        <taxon>Panagrolaimomorpha</taxon>
        <taxon>Panagrolaimoidea</taxon>
        <taxon>Panagrolaimidae</taxon>
        <taxon>Panagrolaimus</taxon>
    </lineage>
</organism>
<reference evidence="2" key="1">
    <citation type="submission" date="2022-11" db="UniProtKB">
        <authorList>
            <consortium name="WormBaseParasite"/>
        </authorList>
    </citation>
    <scope>IDENTIFICATION</scope>
</reference>
<evidence type="ECO:0000313" key="2">
    <source>
        <dbReference type="WBParaSite" id="JU765_v2.g2599.t1"/>
    </source>
</evidence>
<sequence>MQECKKDFNHGRKCIRTQHSLAAEFDFEIDDECPETTSLCFRTSSSADGSKPMTYGEKYKKAGRYLANALEIKDQIWKLSKNGKHIICQSESDPKRYYWYRLENNNRFKCIRCRSSDRYSLAKVVEENKSKELWVIDNHENECLRMEEEFESDLESKIEECKEDEEVNPTVEVVKYGDTRKIHGERSTFWADALNVKNRLWKLSKDGKFILLQKQKNSNFCSKYLFKCQSCTKSKRYSAVKIAVEKDGSQVLWGIENHEKECLRMDEEFESDLDSECDENEVVNPTVEVVKYGDTRKIHGERSTFWADALNVKNRLWKLSKDGKFILLQKQKNSNLWYLFNLSYKNVFKCGRCLNNKRSSRLKVVDENDGSKSLWTIDNHDKECSKTYGKIINFLFRYAKVRKSVEKVEDFESYFTTHGKRQLLDVKSNMETFLTETRSNDEDEVVRYGDVCDIPLNY</sequence>
<dbReference type="WBParaSite" id="JU765_v2.g2599.t1">
    <property type="protein sequence ID" value="JU765_v2.g2599.t1"/>
    <property type="gene ID" value="JU765_v2.g2599"/>
</dbReference>
<accession>A0AC34R1S7</accession>